<dbReference type="Proteomes" id="UP001152888">
    <property type="component" value="Unassembled WGS sequence"/>
</dbReference>
<gene>
    <name evidence="1" type="ORF">ACAOBT_LOCUS20945</name>
</gene>
<protein>
    <submittedName>
        <fullName evidence="1">Uncharacterized protein</fullName>
    </submittedName>
</protein>
<dbReference type="OrthoDB" id="6782844at2759"/>
<comment type="caution">
    <text evidence="1">The sequence shown here is derived from an EMBL/GenBank/DDBJ whole genome shotgun (WGS) entry which is preliminary data.</text>
</comment>
<dbReference type="AlphaFoldDB" id="A0A9P0PNG3"/>
<sequence>MPAGRGYECDCKNRCTSKISVEEKANILDKFNNLADKNVQDSYLFGLITVRPVARRRPDIMKKRLYGKGHPIEDILTDAELIQASKRNSSFHYKVSCYANTYLLT</sequence>
<name>A0A9P0PNG3_ACAOB</name>
<proteinExistence type="predicted"/>
<accession>A0A9P0PNG3</accession>
<reference evidence="1" key="1">
    <citation type="submission" date="2022-03" db="EMBL/GenBank/DDBJ databases">
        <authorList>
            <person name="Sayadi A."/>
        </authorList>
    </citation>
    <scope>NUCLEOTIDE SEQUENCE</scope>
</reference>
<evidence type="ECO:0000313" key="1">
    <source>
        <dbReference type="EMBL" id="CAH1992564.1"/>
    </source>
</evidence>
<evidence type="ECO:0000313" key="2">
    <source>
        <dbReference type="Proteomes" id="UP001152888"/>
    </source>
</evidence>
<organism evidence="1 2">
    <name type="scientific">Acanthoscelides obtectus</name>
    <name type="common">Bean weevil</name>
    <name type="synonym">Bruchus obtectus</name>
    <dbReference type="NCBI Taxonomy" id="200917"/>
    <lineage>
        <taxon>Eukaryota</taxon>
        <taxon>Metazoa</taxon>
        <taxon>Ecdysozoa</taxon>
        <taxon>Arthropoda</taxon>
        <taxon>Hexapoda</taxon>
        <taxon>Insecta</taxon>
        <taxon>Pterygota</taxon>
        <taxon>Neoptera</taxon>
        <taxon>Endopterygota</taxon>
        <taxon>Coleoptera</taxon>
        <taxon>Polyphaga</taxon>
        <taxon>Cucujiformia</taxon>
        <taxon>Chrysomeloidea</taxon>
        <taxon>Chrysomelidae</taxon>
        <taxon>Bruchinae</taxon>
        <taxon>Bruchini</taxon>
        <taxon>Acanthoscelides</taxon>
    </lineage>
</organism>
<keyword evidence="2" id="KW-1185">Reference proteome</keyword>
<dbReference type="EMBL" id="CAKOFQ010007148">
    <property type="protein sequence ID" value="CAH1992564.1"/>
    <property type="molecule type" value="Genomic_DNA"/>
</dbReference>